<dbReference type="Proteomes" id="UP000648535">
    <property type="component" value="Unassembled WGS sequence"/>
</dbReference>
<gene>
    <name evidence="2" type="ORF">GCM10009769_10420</name>
    <name evidence="3" type="ORF">JOE58_002384</name>
</gene>
<organism evidence="2 4">
    <name type="scientific">Curtobacterium luteum</name>
    <dbReference type="NCBI Taxonomy" id="33881"/>
    <lineage>
        <taxon>Bacteria</taxon>
        <taxon>Bacillati</taxon>
        <taxon>Actinomycetota</taxon>
        <taxon>Actinomycetes</taxon>
        <taxon>Micrococcales</taxon>
        <taxon>Microbacteriaceae</taxon>
        <taxon>Curtobacterium</taxon>
    </lineage>
</organism>
<feature type="signal peptide" evidence="1">
    <location>
        <begin position="1"/>
        <end position="21"/>
    </location>
</feature>
<name>A0A8H9G713_9MICO</name>
<dbReference type="EMBL" id="JAFBCG010000001">
    <property type="protein sequence ID" value="MBM7803133.1"/>
    <property type="molecule type" value="Genomic_DNA"/>
</dbReference>
<evidence type="ECO:0000313" key="5">
    <source>
        <dbReference type="Proteomes" id="UP000746584"/>
    </source>
</evidence>
<evidence type="ECO:0000313" key="4">
    <source>
        <dbReference type="Proteomes" id="UP000648535"/>
    </source>
</evidence>
<keyword evidence="1" id="KW-0732">Signal</keyword>
<evidence type="ECO:0000313" key="2">
    <source>
        <dbReference type="EMBL" id="GGK94331.1"/>
    </source>
</evidence>
<dbReference type="Proteomes" id="UP000746584">
    <property type="component" value="Unassembled WGS sequence"/>
</dbReference>
<dbReference type="EMBL" id="BMOI01000003">
    <property type="protein sequence ID" value="GGK94331.1"/>
    <property type="molecule type" value="Genomic_DNA"/>
</dbReference>
<dbReference type="InterPro" id="IPR013783">
    <property type="entry name" value="Ig-like_fold"/>
</dbReference>
<keyword evidence="5" id="KW-1185">Reference proteome</keyword>
<reference evidence="2" key="2">
    <citation type="submission" date="2020-09" db="EMBL/GenBank/DDBJ databases">
        <authorList>
            <person name="Sun Q."/>
            <person name="Ohkuma M."/>
        </authorList>
    </citation>
    <scope>NUCLEOTIDE SEQUENCE</scope>
    <source>
        <strain evidence="2">JCM 1480</strain>
    </source>
</reference>
<proteinExistence type="predicted"/>
<accession>A0A8H9G713</accession>
<evidence type="ECO:0008006" key="6">
    <source>
        <dbReference type="Google" id="ProtNLM"/>
    </source>
</evidence>
<feature type="chain" id="PRO_5039510387" description="Bacterial Ig domain-containing protein" evidence="1">
    <location>
        <begin position="22"/>
        <end position="228"/>
    </location>
</feature>
<dbReference type="RefSeq" id="WP_175328319.1">
    <property type="nucleotide sequence ID" value="NZ_BMOI01000003.1"/>
</dbReference>
<dbReference type="AlphaFoldDB" id="A0A8H9G713"/>
<dbReference type="GO" id="GO:0005975">
    <property type="term" value="P:carbohydrate metabolic process"/>
    <property type="evidence" value="ECO:0007669"/>
    <property type="project" value="UniProtKB-ARBA"/>
</dbReference>
<reference evidence="2" key="1">
    <citation type="journal article" date="2014" name="Int. J. Syst. Evol. Microbiol.">
        <title>Complete genome sequence of Corynebacterium casei LMG S-19264T (=DSM 44701T), isolated from a smear-ripened cheese.</title>
        <authorList>
            <consortium name="US DOE Joint Genome Institute (JGI-PGF)"/>
            <person name="Walter F."/>
            <person name="Albersmeier A."/>
            <person name="Kalinowski J."/>
            <person name="Ruckert C."/>
        </authorList>
    </citation>
    <scope>NUCLEOTIDE SEQUENCE</scope>
    <source>
        <strain evidence="2">JCM 1480</strain>
    </source>
</reference>
<protein>
    <recommendedName>
        <fullName evidence="6">Bacterial Ig domain-containing protein</fullName>
    </recommendedName>
</protein>
<evidence type="ECO:0000256" key="1">
    <source>
        <dbReference type="SAM" id="SignalP"/>
    </source>
</evidence>
<dbReference type="Gene3D" id="2.60.40.10">
    <property type="entry name" value="Immunoglobulins"/>
    <property type="match status" value="1"/>
</dbReference>
<reference evidence="3 5" key="3">
    <citation type="submission" date="2021-01" db="EMBL/GenBank/DDBJ databases">
        <title>Sequencing the genomes of 1000 actinobacteria strains.</title>
        <authorList>
            <person name="Klenk H.-P."/>
        </authorList>
    </citation>
    <scope>NUCLEOTIDE SEQUENCE [LARGE SCALE GENOMIC DNA]</scope>
    <source>
        <strain evidence="3 5">DSM 20542</strain>
    </source>
</reference>
<sequence length="228" mass="23046">MQKQILGGVVTAVLLSGGVLAAPAVASAAPAAHPVSATATTAAAPVITVTTPEAFLPETRVTIRGTATPNSDVYLSIVGANVLNEQVRSDGRGNWSYTTRSVLSGNLAGNSAFVVAPDGRWAQTTFDLTGVYPQPTHAEAALRALVVSGVERTGASSARLSGTATPGAVVYVRSAGWSQGVAVVGDDGRWSTTITIATAPGEGSWPAGNVVYQDHASGSSRTTFAIPS</sequence>
<evidence type="ECO:0000313" key="3">
    <source>
        <dbReference type="EMBL" id="MBM7803133.1"/>
    </source>
</evidence>
<comment type="caution">
    <text evidence="2">The sequence shown here is derived from an EMBL/GenBank/DDBJ whole genome shotgun (WGS) entry which is preliminary data.</text>
</comment>